<feature type="compositionally biased region" description="Basic residues" evidence="1">
    <location>
        <begin position="40"/>
        <end position="59"/>
    </location>
</feature>
<reference evidence="2" key="1">
    <citation type="submission" date="2023-03" db="EMBL/GenBank/DDBJ databases">
        <title>Massive genome expansion in bonnet fungi (Mycena s.s.) driven by repeated elements and novel gene families across ecological guilds.</title>
        <authorList>
            <consortium name="Lawrence Berkeley National Laboratory"/>
            <person name="Harder C.B."/>
            <person name="Miyauchi S."/>
            <person name="Viragh M."/>
            <person name="Kuo A."/>
            <person name="Thoen E."/>
            <person name="Andreopoulos B."/>
            <person name="Lu D."/>
            <person name="Skrede I."/>
            <person name="Drula E."/>
            <person name="Henrissat B."/>
            <person name="Morin E."/>
            <person name="Kohler A."/>
            <person name="Barry K."/>
            <person name="LaButti K."/>
            <person name="Morin E."/>
            <person name="Salamov A."/>
            <person name="Lipzen A."/>
            <person name="Mereny Z."/>
            <person name="Hegedus B."/>
            <person name="Baldrian P."/>
            <person name="Stursova M."/>
            <person name="Weitz H."/>
            <person name="Taylor A."/>
            <person name="Grigoriev I.V."/>
            <person name="Nagy L.G."/>
            <person name="Martin F."/>
            <person name="Kauserud H."/>
        </authorList>
    </citation>
    <scope>NUCLEOTIDE SEQUENCE</scope>
    <source>
        <strain evidence="2">9284</strain>
    </source>
</reference>
<dbReference type="Proteomes" id="UP001221142">
    <property type="component" value="Unassembled WGS sequence"/>
</dbReference>
<feature type="region of interest" description="Disordered" evidence="1">
    <location>
        <begin position="1"/>
        <end position="70"/>
    </location>
</feature>
<proteinExistence type="predicted"/>
<gene>
    <name evidence="2" type="ORF">FB45DRAFT_1042457</name>
</gene>
<keyword evidence="3" id="KW-1185">Reference proteome</keyword>
<evidence type="ECO:0000313" key="3">
    <source>
        <dbReference type="Proteomes" id="UP001221142"/>
    </source>
</evidence>
<feature type="compositionally biased region" description="Polar residues" evidence="1">
    <location>
        <begin position="349"/>
        <end position="358"/>
    </location>
</feature>
<evidence type="ECO:0000313" key="2">
    <source>
        <dbReference type="EMBL" id="KAJ7605329.1"/>
    </source>
</evidence>
<name>A0AAD7F6M6_9AGAR</name>
<protein>
    <submittedName>
        <fullName evidence="2">Uncharacterized protein</fullName>
    </submittedName>
</protein>
<organism evidence="2 3">
    <name type="scientific">Roridomyces roridus</name>
    <dbReference type="NCBI Taxonomy" id="1738132"/>
    <lineage>
        <taxon>Eukaryota</taxon>
        <taxon>Fungi</taxon>
        <taxon>Dikarya</taxon>
        <taxon>Basidiomycota</taxon>
        <taxon>Agaricomycotina</taxon>
        <taxon>Agaricomycetes</taxon>
        <taxon>Agaricomycetidae</taxon>
        <taxon>Agaricales</taxon>
        <taxon>Marasmiineae</taxon>
        <taxon>Mycenaceae</taxon>
        <taxon>Roridomyces</taxon>
    </lineage>
</organism>
<feature type="region of interest" description="Disordered" evidence="1">
    <location>
        <begin position="327"/>
        <end position="358"/>
    </location>
</feature>
<comment type="caution">
    <text evidence="2">The sequence shown here is derived from an EMBL/GenBank/DDBJ whole genome shotgun (WGS) entry which is preliminary data.</text>
</comment>
<dbReference type="EMBL" id="JARKIF010000077">
    <property type="protein sequence ID" value="KAJ7605329.1"/>
    <property type="molecule type" value="Genomic_DNA"/>
</dbReference>
<evidence type="ECO:0000256" key="1">
    <source>
        <dbReference type="SAM" id="MobiDB-lite"/>
    </source>
</evidence>
<feature type="compositionally biased region" description="Basic and acidic residues" evidence="1">
    <location>
        <begin position="60"/>
        <end position="70"/>
    </location>
</feature>
<sequence length="358" mass="40165">MAAGRPPLEPDERQRRRQQSRQDYEDRNRDTRLSKARERMQRKRAAVSRNPKAHLKAKRKAAEQSEGYRDRKLLQERADARAAKDELNIRKYVFPSFTFFPTSASNPPSLLSNVRKSEIFTKHLPARTARAAPLSKLPQPLDGPARAGRSLTDIAASDSEEDDCSSAFLSRPSHPVRCTHCYGEECVGCACLCDASDVWIEHEGGHFFPRCERCGFDDCPGRSLRWHATSTLYTHTIALHSMPEDAHIIQIQAEPRHFRRHREATASKPSPPDEVPGWDADVIHMLAPSRTGTVKAAERSSQIRARAQAAAQARRTADDKLVKLLKAGPEGRAKRRLAREIRKDGKRAGSTSSKAARV</sequence>
<accession>A0AAD7F6M6</accession>
<feature type="compositionally biased region" description="Basic and acidic residues" evidence="1">
    <location>
        <begin position="8"/>
        <end position="39"/>
    </location>
</feature>
<dbReference type="AlphaFoldDB" id="A0AAD7F6M6"/>
<feature type="compositionally biased region" description="Basic and acidic residues" evidence="1">
    <location>
        <begin position="338"/>
        <end position="347"/>
    </location>
</feature>